<reference evidence="1 2" key="1">
    <citation type="submission" date="2023-07" db="EMBL/GenBank/DDBJ databases">
        <title>Sorghum-associated microbial communities from plants grown in Nebraska, USA.</title>
        <authorList>
            <person name="Schachtman D."/>
        </authorList>
    </citation>
    <scope>NUCLEOTIDE SEQUENCE [LARGE SCALE GENOMIC DNA]</scope>
    <source>
        <strain evidence="1 2">CC60</strain>
    </source>
</reference>
<dbReference type="Proteomes" id="UP001237737">
    <property type="component" value="Unassembled WGS sequence"/>
</dbReference>
<evidence type="ECO:0000313" key="2">
    <source>
        <dbReference type="Proteomes" id="UP001237737"/>
    </source>
</evidence>
<gene>
    <name evidence="1" type="ORF">J2T07_002079</name>
</gene>
<accession>A0ABT9SY12</accession>
<proteinExistence type="predicted"/>
<name>A0ABT9SY12_9GAMM</name>
<organism evidence="1 2">
    <name type="scientific">Luteibacter jiangsuensis</name>
    <dbReference type="NCBI Taxonomy" id="637577"/>
    <lineage>
        <taxon>Bacteria</taxon>
        <taxon>Pseudomonadati</taxon>
        <taxon>Pseudomonadota</taxon>
        <taxon>Gammaproteobacteria</taxon>
        <taxon>Lysobacterales</taxon>
        <taxon>Rhodanobacteraceae</taxon>
        <taxon>Luteibacter</taxon>
    </lineage>
</organism>
<dbReference type="RefSeq" id="WP_306849652.1">
    <property type="nucleotide sequence ID" value="NZ_JAUSSK010000003.1"/>
</dbReference>
<protein>
    <recommendedName>
        <fullName evidence="3">EF-hand domain-containing protein</fullName>
    </recommendedName>
</protein>
<sequence length="105" mass="11580">MSLKLQSSFSELDSHLRQFDGDGQVSPTEFQWLRDGADRHMADIVTVDAGVFQAQADGVVEAMQKLALAARKSKLTDAERATLKEAVEHQLGYVIAGYQSSLQRL</sequence>
<evidence type="ECO:0008006" key="3">
    <source>
        <dbReference type="Google" id="ProtNLM"/>
    </source>
</evidence>
<evidence type="ECO:0000313" key="1">
    <source>
        <dbReference type="EMBL" id="MDQ0009889.1"/>
    </source>
</evidence>
<dbReference type="EMBL" id="JAUSSK010000003">
    <property type="protein sequence ID" value="MDQ0009889.1"/>
    <property type="molecule type" value="Genomic_DNA"/>
</dbReference>
<comment type="caution">
    <text evidence="1">The sequence shown here is derived from an EMBL/GenBank/DDBJ whole genome shotgun (WGS) entry which is preliminary data.</text>
</comment>
<keyword evidence="2" id="KW-1185">Reference proteome</keyword>